<comment type="caution">
    <text evidence="2">The sequence shown here is derived from an EMBL/GenBank/DDBJ whole genome shotgun (WGS) entry which is preliminary data.</text>
</comment>
<accession>A0A9D5BY15</accession>
<dbReference type="PANTHER" id="PTHR12947:SF18">
    <property type="entry name" value="AMSH-LIKE UBIQUITIN THIOESTERASE 3"/>
    <property type="match status" value="1"/>
</dbReference>
<evidence type="ECO:0000313" key="2">
    <source>
        <dbReference type="EMBL" id="KAJ0962710.1"/>
    </source>
</evidence>
<reference evidence="2" key="2">
    <citation type="journal article" date="2022" name="Hortic Res">
        <title>The genome of Dioscorea zingiberensis sheds light on the biosynthesis, origin and evolution of the medicinally important diosgenin saponins.</title>
        <authorList>
            <person name="Li Y."/>
            <person name="Tan C."/>
            <person name="Li Z."/>
            <person name="Guo J."/>
            <person name="Li S."/>
            <person name="Chen X."/>
            <person name="Wang C."/>
            <person name="Dai X."/>
            <person name="Yang H."/>
            <person name="Song W."/>
            <person name="Hou L."/>
            <person name="Xu J."/>
            <person name="Tong Z."/>
            <person name="Xu A."/>
            <person name="Yuan X."/>
            <person name="Wang W."/>
            <person name="Yang Q."/>
            <person name="Chen L."/>
            <person name="Sun Z."/>
            <person name="Wang K."/>
            <person name="Pan B."/>
            <person name="Chen J."/>
            <person name="Bao Y."/>
            <person name="Liu F."/>
            <person name="Qi X."/>
            <person name="Gang D.R."/>
            <person name="Wen J."/>
            <person name="Li J."/>
        </authorList>
    </citation>
    <scope>NUCLEOTIDE SEQUENCE</scope>
    <source>
        <strain evidence="2">Dzin_1.0</strain>
    </source>
</reference>
<dbReference type="AlphaFoldDB" id="A0A9D5BY15"/>
<evidence type="ECO:0000313" key="3">
    <source>
        <dbReference type="Proteomes" id="UP001085076"/>
    </source>
</evidence>
<keyword evidence="3" id="KW-1185">Reference proteome</keyword>
<dbReference type="Pfam" id="PF08969">
    <property type="entry name" value="USP8_dimer"/>
    <property type="match status" value="1"/>
</dbReference>
<dbReference type="Gene3D" id="1.20.58.80">
    <property type="entry name" value="Phosphotransferase system, lactose/cellobiose-type IIA subunit"/>
    <property type="match status" value="1"/>
</dbReference>
<dbReference type="InterPro" id="IPR015063">
    <property type="entry name" value="USP8_dimer"/>
</dbReference>
<feature type="domain" description="USP8 dimerisation" evidence="1">
    <location>
        <begin position="7"/>
        <end position="100"/>
    </location>
</feature>
<dbReference type="OrthoDB" id="785281at2759"/>
<gene>
    <name evidence="2" type="ORF">J5N97_027832</name>
</gene>
<dbReference type="GO" id="GO:0070536">
    <property type="term" value="P:protein K63-linked deubiquitination"/>
    <property type="evidence" value="ECO:0007669"/>
    <property type="project" value="TreeGrafter"/>
</dbReference>
<evidence type="ECO:0000259" key="1">
    <source>
        <dbReference type="Pfam" id="PF08969"/>
    </source>
</evidence>
<dbReference type="PANTHER" id="PTHR12947">
    <property type="entry name" value="AMSH-LIKE PROTEASE"/>
    <property type="match status" value="1"/>
</dbReference>
<dbReference type="GO" id="GO:0016020">
    <property type="term" value="C:membrane"/>
    <property type="evidence" value="ECO:0007669"/>
    <property type="project" value="TreeGrafter"/>
</dbReference>
<reference evidence="2" key="1">
    <citation type="submission" date="2021-03" db="EMBL/GenBank/DDBJ databases">
        <authorList>
            <person name="Li Z."/>
            <person name="Yang C."/>
        </authorList>
    </citation>
    <scope>NUCLEOTIDE SEQUENCE</scope>
    <source>
        <strain evidence="2">Dzin_1.0</strain>
        <tissue evidence="2">Leaf</tissue>
    </source>
</reference>
<proteinExistence type="predicted"/>
<protein>
    <recommendedName>
        <fullName evidence="1">USP8 dimerisation domain-containing protein</fullName>
    </recommendedName>
</protein>
<dbReference type="GO" id="GO:0071108">
    <property type="term" value="P:protein K48-linked deubiquitination"/>
    <property type="evidence" value="ECO:0007669"/>
    <property type="project" value="TreeGrafter"/>
</dbReference>
<dbReference type="Proteomes" id="UP001085076">
    <property type="component" value="Miscellaneous, Linkage group lg09"/>
</dbReference>
<name>A0A9D5BY15_9LILI</name>
<dbReference type="EMBL" id="JAGGNH010000009">
    <property type="protein sequence ID" value="KAJ0962710.1"/>
    <property type="molecule type" value="Genomic_DNA"/>
</dbReference>
<organism evidence="2 3">
    <name type="scientific">Dioscorea zingiberensis</name>
    <dbReference type="NCBI Taxonomy" id="325984"/>
    <lineage>
        <taxon>Eukaryota</taxon>
        <taxon>Viridiplantae</taxon>
        <taxon>Streptophyta</taxon>
        <taxon>Embryophyta</taxon>
        <taxon>Tracheophyta</taxon>
        <taxon>Spermatophyta</taxon>
        <taxon>Magnoliopsida</taxon>
        <taxon>Liliopsida</taxon>
        <taxon>Dioscoreales</taxon>
        <taxon>Dioscoreaceae</taxon>
        <taxon>Dioscorea</taxon>
    </lineage>
</organism>
<sequence>MANSPKMINIADASKKIKVDNKISLSHYDKLSDNLIKEDDIYRQEKNIINLYIVLLRFTSLITETIPYHQDYKCSLQKEKLATRKKVVSVLQELESLKPKVQLLVLELRRSSSQNDHVGVSDQQAHHHVSSDDKFQQTQKLLDEMADLIESLRRIISQSNSLHETYQCLPKTSSCT</sequence>
<dbReference type="GO" id="GO:0005768">
    <property type="term" value="C:endosome"/>
    <property type="evidence" value="ECO:0007669"/>
    <property type="project" value="TreeGrafter"/>
</dbReference>